<sequence length="137" mass="15428">MADLLDQIDGSVERFIADGAYDGSPTRDLLADRHGEIVEVIIPPPKTAVQSPQSALDPSIRDRHVAEIETKGRMAWQKSTGYNQRSRVETQMGRWKTVIGPKLKARNFDNQTTEAKIGVRVLNRMTELGRPEFRRVA</sequence>
<accession>A0AAE2MQQ7</accession>
<evidence type="ECO:0000313" key="2">
    <source>
        <dbReference type="EMBL" id="MBB4294121.1"/>
    </source>
</evidence>
<proteinExistence type="predicted"/>
<dbReference type="EMBL" id="JACIGO010000013">
    <property type="protein sequence ID" value="MBB4294121.1"/>
    <property type="molecule type" value="Genomic_DNA"/>
</dbReference>
<dbReference type="PANTHER" id="PTHR34631:SF3">
    <property type="entry name" value="ISSOD12 TRANSPOSASE TNPA_ISSOD12"/>
    <property type="match status" value="1"/>
</dbReference>
<evidence type="ECO:0000313" key="3">
    <source>
        <dbReference type="Proteomes" id="UP000538507"/>
    </source>
</evidence>
<dbReference type="InterPro" id="IPR053172">
    <property type="entry name" value="Tn903_transposase"/>
</dbReference>
<dbReference type="InterPro" id="IPR002559">
    <property type="entry name" value="Transposase_11"/>
</dbReference>
<gene>
    <name evidence="2" type="ORF">GGE16_006218</name>
</gene>
<dbReference type="PANTHER" id="PTHR34631">
    <property type="match status" value="1"/>
</dbReference>
<reference evidence="2 3" key="1">
    <citation type="submission" date="2020-08" db="EMBL/GenBank/DDBJ databases">
        <title>Genomic Encyclopedia of Type Strains, Phase IV (KMG-V): Genome sequencing to study the core and pangenomes of soil and plant-associated prokaryotes.</title>
        <authorList>
            <person name="Whitman W."/>
        </authorList>
    </citation>
    <scope>NUCLEOTIDE SEQUENCE [LARGE SCALE GENOMIC DNA]</scope>
    <source>
        <strain evidence="2 3">SEMIA 415</strain>
    </source>
</reference>
<feature type="domain" description="Transposase IS4-like" evidence="1">
    <location>
        <begin position="2"/>
        <end position="123"/>
    </location>
</feature>
<dbReference type="GO" id="GO:0003677">
    <property type="term" value="F:DNA binding"/>
    <property type="evidence" value="ECO:0007669"/>
    <property type="project" value="InterPro"/>
</dbReference>
<dbReference type="GO" id="GO:0004803">
    <property type="term" value="F:transposase activity"/>
    <property type="evidence" value="ECO:0007669"/>
    <property type="project" value="InterPro"/>
</dbReference>
<comment type="caution">
    <text evidence="2">The sequence shown here is derived from an EMBL/GenBank/DDBJ whole genome shotgun (WGS) entry which is preliminary data.</text>
</comment>
<evidence type="ECO:0000259" key="1">
    <source>
        <dbReference type="Pfam" id="PF01609"/>
    </source>
</evidence>
<organism evidence="2 3">
    <name type="scientific">Rhizobium leguminosarum</name>
    <dbReference type="NCBI Taxonomy" id="384"/>
    <lineage>
        <taxon>Bacteria</taxon>
        <taxon>Pseudomonadati</taxon>
        <taxon>Pseudomonadota</taxon>
        <taxon>Alphaproteobacteria</taxon>
        <taxon>Hyphomicrobiales</taxon>
        <taxon>Rhizobiaceae</taxon>
        <taxon>Rhizobium/Agrobacterium group</taxon>
        <taxon>Rhizobium</taxon>
    </lineage>
</organism>
<dbReference type="AlphaFoldDB" id="A0AAE2MQQ7"/>
<dbReference type="GO" id="GO:0006313">
    <property type="term" value="P:DNA transposition"/>
    <property type="evidence" value="ECO:0007669"/>
    <property type="project" value="InterPro"/>
</dbReference>
<dbReference type="Pfam" id="PF01609">
    <property type="entry name" value="DDE_Tnp_1"/>
    <property type="match status" value="1"/>
</dbReference>
<name>A0AAE2MQQ7_RHILE</name>
<dbReference type="Proteomes" id="UP000538507">
    <property type="component" value="Unassembled WGS sequence"/>
</dbReference>
<protein>
    <submittedName>
        <fullName evidence="2">Transposase</fullName>
    </submittedName>
</protein>